<evidence type="ECO:0000313" key="6">
    <source>
        <dbReference type="Proteomes" id="UP000284416"/>
    </source>
</evidence>
<keyword evidence="6" id="KW-1185">Reference proteome</keyword>
<organism evidence="5 6">
    <name type="scientific">Neobacillus notoginsengisoli</name>
    <dbReference type="NCBI Taxonomy" id="1578198"/>
    <lineage>
        <taxon>Bacteria</taxon>
        <taxon>Bacillati</taxon>
        <taxon>Bacillota</taxon>
        <taxon>Bacilli</taxon>
        <taxon>Bacillales</taxon>
        <taxon>Bacillaceae</taxon>
        <taxon>Neobacillus</taxon>
    </lineage>
</organism>
<keyword evidence="3" id="KW-0234">DNA repair</keyword>
<feature type="compositionally biased region" description="Low complexity" evidence="4">
    <location>
        <begin position="179"/>
        <end position="205"/>
    </location>
</feature>
<dbReference type="Proteomes" id="UP000284416">
    <property type="component" value="Unassembled WGS sequence"/>
</dbReference>
<evidence type="ECO:0000256" key="1">
    <source>
        <dbReference type="ARBA" id="ARBA00006638"/>
    </source>
</evidence>
<name>A0A417YQC1_9BACI</name>
<protein>
    <recommendedName>
        <fullName evidence="7">Recombinase</fullName>
    </recommendedName>
</protein>
<keyword evidence="2" id="KW-0227">DNA damage</keyword>
<feature type="region of interest" description="Disordered" evidence="4">
    <location>
        <begin position="164"/>
        <end position="215"/>
    </location>
</feature>
<comment type="similarity">
    <text evidence="1">Belongs to the RAD52 family.</text>
</comment>
<dbReference type="AlphaFoldDB" id="A0A417YQC1"/>
<sequence length="343" mass="38598">MKKDCTADEIMTALQEPFSAADIEWRVSHSGVSKGKPWAMVLAYVTNRAIQNRLDDVFGPAGWKNRYADFQEGIICTISCLIEGQWIDKSDGAEKTDFEALKGGLSNAMKRAAVQWGIGRYLYKLEASFVDVFNDKRPGSIRIYDKRNNVQGYWFPPRLPDWALPANERGKGQNSSPTSQQPSKNQGNKNNPGGKNTNNQQGNKNARPDNSGKGFNRQAASKAIVEFLTNTGLKDNRQFIMPLFKRINPGLKQKDIKSVLEQGTENELKMYYGTLKPVSDLVLVTKHYNVSLEDALHYAQILLPEVEIKTLFSCLMNLKHEHVKTIAEFIKEDLKNGNIQKIA</sequence>
<dbReference type="Pfam" id="PF04098">
    <property type="entry name" value="Rad52_Rad22"/>
    <property type="match status" value="1"/>
</dbReference>
<evidence type="ECO:0008006" key="7">
    <source>
        <dbReference type="Google" id="ProtNLM"/>
    </source>
</evidence>
<evidence type="ECO:0000313" key="5">
    <source>
        <dbReference type="EMBL" id="RHW35983.1"/>
    </source>
</evidence>
<accession>A0A417YQC1</accession>
<comment type="caution">
    <text evidence="5">The sequence shown here is derived from an EMBL/GenBank/DDBJ whole genome shotgun (WGS) entry which is preliminary data.</text>
</comment>
<evidence type="ECO:0000256" key="4">
    <source>
        <dbReference type="SAM" id="MobiDB-lite"/>
    </source>
</evidence>
<proteinExistence type="inferred from homology"/>
<evidence type="ECO:0000256" key="2">
    <source>
        <dbReference type="ARBA" id="ARBA00022763"/>
    </source>
</evidence>
<gene>
    <name evidence="5" type="ORF">D1B31_18010</name>
</gene>
<dbReference type="OrthoDB" id="9805874at2"/>
<dbReference type="EMBL" id="QWEG01000012">
    <property type="protein sequence ID" value="RHW35983.1"/>
    <property type="molecule type" value="Genomic_DNA"/>
</dbReference>
<dbReference type="RefSeq" id="WP_118923004.1">
    <property type="nucleotide sequence ID" value="NZ_QWEG01000012.1"/>
</dbReference>
<dbReference type="GO" id="GO:0006281">
    <property type="term" value="P:DNA repair"/>
    <property type="evidence" value="ECO:0007669"/>
    <property type="project" value="UniProtKB-KW"/>
</dbReference>
<dbReference type="InterPro" id="IPR041247">
    <property type="entry name" value="Rad52_fam"/>
</dbReference>
<reference evidence="5 6" key="1">
    <citation type="journal article" date="2017" name="Int. J. Syst. Evol. Microbiol.">
        <title>Bacillus notoginsengisoli sp. nov., a novel bacterium isolated from the rhizosphere of Panax notoginseng.</title>
        <authorList>
            <person name="Zhang M.Y."/>
            <person name="Cheng J."/>
            <person name="Cai Y."/>
            <person name="Zhang T.Y."/>
            <person name="Wu Y.Y."/>
            <person name="Manikprabhu D."/>
            <person name="Li W.J."/>
            <person name="Zhang Y.X."/>
        </authorList>
    </citation>
    <scope>NUCLEOTIDE SEQUENCE [LARGE SCALE GENOMIC DNA]</scope>
    <source>
        <strain evidence="5 6">JCM 30743</strain>
    </source>
</reference>
<evidence type="ECO:0000256" key="3">
    <source>
        <dbReference type="ARBA" id="ARBA00023204"/>
    </source>
</evidence>